<keyword evidence="1" id="KW-0812">Transmembrane</keyword>
<evidence type="ECO:0000256" key="1">
    <source>
        <dbReference type="SAM" id="Phobius"/>
    </source>
</evidence>
<protein>
    <submittedName>
        <fullName evidence="2">Uncharacterized protein</fullName>
    </submittedName>
</protein>
<feature type="transmembrane region" description="Helical" evidence="1">
    <location>
        <begin position="25"/>
        <end position="51"/>
    </location>
</feature>
<keyword evidence="3" id="KW-1185">Reference proteome</keyword>
<name>A0A1I7DJK1_9HYPH</name>
<dbReference type="AlphaFoldDB" id="A0A1I7DJK1"/>
<gene>
    <name evidence="2" type="ORF">SAMN05444141_10914</name>
</gene>
<feature type="transmembrane region" description="Helical" evidence="1">
    <location>
        <begin position="86"/>
        <end position="108"/>
    </location>
</feature>
<keyword evidence="1" id="KW-0472">Membrane</keyword>
<dbReference type="RefSeq" id="WP_054783607.1">
    <property type="nucleotide sequence ID" value="NZ_FPBD01000009.1"/>
</dbReference>
<organism evidence="2 3">
    <name type="scientific">Pseudovibrio denitrificans</name>
    <dbReference type="NCBI Taxonomy" id="258256"/>
    <lineage>
        <taxon>Bacteria</taxon>
        <taxon>Pseudomonadati</taxon>
        <taxon>Pseudomonadota</taxon>
        <taxon>Alphaproteobacteria</taxon>
        <taxon>Hyphomicrobiales</taxon>
        <taxon>Stappiaceae</taxon>
        <taxon>Pseudovibrio</taxon>
    </lineage>
</organism>
<sequence>MRHARCYLAVSEWGAGRLKQRVAEFVELVAVGLSLVAVPSFLFFLAVTHYLGGDAINGGVLEGRYFLGNRKGYIEVPMFTYYFSWGLGWCTIFTFLPMVLLGGLSTYLEKYANTSHKTD</sequence>
<dbReference type="Proteomes" id="UP000183371">
    <property type="component" value="Unassembled WGS sequence"/>
</dbReference>
<evidence type="ECO:0000313" key="2">
    <source>
        <dbReference type="EMBL" id="SFU11892.1"/>
    </source>
</evidence>
<keyword evidence="1" id="KW-1133">Transmembrane helix</keyword>
<proteinExistence type="predicted"/>
<dbReference type="EMBL" id="FPBD01000009">
    <property type="protein sequence ID" value="SFU11892.1"/>
    <property type="molecule type" value="Genomic_DNA"/>
</dbReference>
<evidence type="ECO:0000313" key="3">
    <source>
        <dbReference type="Proteomes" id="UP000183371"/>
    </source>
</evidence>
<accession>A0A1I7DJK1</accession>
<reference evidence="3" key="1">
    <citation type="submission" date="2016-10" db="EMBL/GenBank/DDBJ databases">
        <authorList>
            <person name="Varghese N."/>
            <person name="Submissions S."/>
        </authorList>
    </citation>
    <scope>NUCLEOTIDE SEQUENCE [LARGE SCALE GENOMIC DNA]</scope>
    <source>
        <strain evidence="3">DSM 17465</strain>
    </source>
</reference>